<reference evidence="2" key="1">
    <citation type="journal article" date="2022" name="bioRxiv">
        <title>Sequencing and chromosome-scale assembly of the giantPleurodeles waltlgenome.</title>
        <authorList>
            <person name="Brown T."/>
            <person name="Elewa A."/>
            <person name="Iarovenko S."/>
            <person name="Subramanian E."/>
            <person name="Araus A.J."/>
            <person name="Petzold A."/>
            <person name="Susuki M."/>
            <person name="Suzuki K.-i.T."/>
            <person name="Hayashi T."/>
            <person name="Toyoda A."/>
            <person name="Oliveira C."/>
            <person name="Osipova E."/>
            <person name="Leigh N.D."/>
            <person name="Simon A."/>
            <person name="Yun M.H."/>
        </authorList>
    </citation>
    <scope>NUCLEOTIDE SEQUENCE</scope>
    <source>
        <strain evidence="2">20211129_DDA</strain>
        <tissue evidence="2">Liver</tissue>
    </source>
</reference>
<keyword evidence="3" id="KW-1185">Reference proteome</keyword>
<accession>A0AAV7WXR9</accession>
<protein>
    <submittedName>
        <fullName evidence="2">Uncharacterized protein</fullName>
    </submittedName>
</protein>
<proteinExistence type="predicted"/>
<dbReference type="AlphaFoldDB" id="A0AAV7WXR9"/>
<evidence type="ECO:0000313" key="2">
    <source>
        <dbReference type="EMBL" id="KAJ1216684.1"/>
    </source>
</evidence>
<feature type="compositionally biased region" description="Polar residues" evidence="1">
    <location>
        <begin position="64"/>
        <end position="90"/>
    </location>
</feature>
<comment type="caution">
    <text evidence="2">The sequence shown here is derived from an EMBL/GenBank/DDBJ whole genome shotgun (WGS) entry which is preliminary data.</text>
</comment>
<feature type="compositionally biased region" description="Basic residues" evidence="1">
    <location>
        <begin position="92"/>
        <end position="102"/>
    </location>
</feature>
<evidence type="ECO:0000313" key="3">
    <source>
        <dbReference type="Proteomes" id="UP001066276"/>
    </source>
</evidence>
<dbReference type="Proteomes" id="UP001066276">
    <property type="component" value="Chromosome 1_1"/>
</dbReference>
<gene>
    <name evidence="2" type="ORF">NDU88_004285</name>
</gene>
<feature type="region of interest" description="Disordered" evidence="1">
    <location>
        <begin position="64"/>
        <end position="102"/>
    </location>
</feature>
<dbReference type="EMBL" id="JANPWB010000001">
    <property type="protein sequence ID" value="KAJ1216684.1"/>
    <property type="molecule type" value="Genomic_DNA"/>
</dbReference>
<evidence type="ECO:0000256" key="1">
    <source>
        <dbReference type="SAM" id="MobiDB-lite"/>
    </source>
</evidence>
<sequence>MVWAPSRSADRLRPCGGGTGRRGSRSGPLTASRLRFVWTTEAVNDKPHHFMDFEEAAVPLGLQKSCSAESAKTPGGTQRQGEPSTSTDQWKQPKRGKKIPKK</sequence>
<feature type="region of interest" description="Disordered" evidence="1">
    <location>
        <begin position="1"/>
        <end position="30"/>
    </location>
</feature>
<organism evidence="2 3">
    <name type="scientific">Pleurodeles waltl</name>
    <name type="common">Iberian ribbed newt</name>
    <dbReference type="NCBI Taxonomy" id="8319"/>
    <lineage>
        <taxon>Eukaryota</taxon>
        <taxon>Metazoa</taxon>
        <taxon>Chordata</taxon>
        <taxon>Craniata</taxon>
        <taxon>Vertebrata</taxon>
        <taxon>Euteleostomi</taxon>
        <taxon>Amphibia</taxon>
        <taxon>Batrachia</taxon>
        <taxon>Caudata</taxon>
        <taxon>Salamandroidea</taxon>
        <taxon>Salamandridae</taxon>
        <taxon>Pleurodelinae</taxon>
        <taxon>Pleurodeles</taxon>
    </lineage>
</organism>
<name>A0AAV7WXR9_PLEWA</name>